<dbReference type="InterPro" id="IPR010985">
    <property type="entry name" value="Ribbon_hlx_hlx"/>
</dbReference>
<dbReference type="InterPro" id="IPR013321">
    <property type="entry name" value="Arc_rbn_hlx_hlx"/>
</dbReference>
<comment type="caution">
    <text evidence="2">The sequence shown here is derived from an EMBL/GenBank/DDBJ whole genome shotgun (WGS) entry which is preliminary data.</text>
</comment>
<dbReference type="EMBL" id="LTBA01000001">
    <property type="protein sequence ID" value="KYH35813.1"/>
    <property type="molecule type" value="Genomic_DNA"/>
</dbReference>
<dbReference type="RefSeq" id="WP_084364500.1">
    <property type="nucleotide sequence ID" value="NZ_LTBA01000001.1"/>
</dbReference>
<feature type="domain" description="CopG-like ribbon-helix-helix" evidence="1">
    <location>
        <begin position="7"/>
        <end position="42"/>
    </location>
</feature>
<organism evidence="2 3">
    <name type="scientific">Clostridium tepidiprofundi DSM 19306</name>
    <dbReference type="NCBI Taxonomy" id="1121338"/>
    <lineage>
        <taxon>Bacteria</taxon>
        <taxon>Bacillati</taxon>
        <taxon>Bacillota</taxon>
        <taxon>Clostridia</taxon>
        <taxon>Eubacteriales</taxon>
        <taxon>Clostridiaceae</taxon>
        <taxon>Clostridium</taxon>
    </lineage>
</organism>
<keyword evidence="3" id="KW-1185">Reference proteome</keyword>
<dbReference type="OrthoDB" id="516699at2"/>
<dbReference type="InterPro" id="IPR012869">
    <property type="entry name" value="RHH_5"/>
</dbReference>
<dbReference type="Proteomes" id="UP000075531">
    <property type="component" value="Unassembled WGS sequence"/>
</dbReference>
<name>A0A151B7N2_9CLOT</name>
<dbReference type="Pfam" id="PF07878">
    <property type="entry name" value="RHH_5"/>
    <property type="match status" value="1"/>
</dbReference>
<sequence length="50" mass="6099">MIKEENTRITVTITKEIHKRLIEEAEYEDRSVSNLVLKIIKEHYKIREEE</sequence>
<proteinExistence type="predicted"/>
<protein>
    <recommendedName>
        <fullName evidence="1">CopG-like ribbon-helix-helix domain-containing protein</fullName>
    </recommendedName>
</protein>
<reference evidence="2 3" key="1">
    <citation type="submission" date="2016-02" db="EMBL/GenBank/DDBJ databases">
        <title>Genome sequence of Clostridium tepidiprofundi DSM 19306.</title>
        <authorList>
            <person name="Poehlein A."/>
            <person name="Daniel R."/>
        </authorList>
    </citation>
    <scope>NUCLEOTIDE SEQUENCE [LARGE SCALE GENOMIC DNA]</scope>
    <source>
        <strain evidence="2 3">DSM 19306</strain>
    </source>
</reference>
<dbReference type="GO" id="GO:0006355">
    <property type="term" value="P:regulation of DNA-templated transcription"/>
    <property type="evidence" value="ECO:0007669"/>
    <property type="project" value="InterPro"/>
</dbReference>
<evidence type="ECO:0000313" key="2">
    <source>
        <dbReference type="EMBL" id="KYH35813.1"/>
    </source>
</evidence>
<gene>
    <name evidence="2" type="ORF">CLTEP_02060</name>
</gene>
<evidence type="ECO:0000313" key="3">
    <source>
        <dbReference type="Proteomes" id="UP000075531"/>
    </source>
</evidence>
<dbReference type="SUPFAM" id="SSF47598">
    <property type="entry name" value="Ribbon-helix-helix"/>
    <property type="match status" value="1"/>
</dbReference>
<dbReference type="PATRIC" id="fig|1121338.3.peg.209"/>
<accession>A0A151B7N2</accession>
<evidence type="ECO:0000259" key="1">
    <source>
        <dbReference type="Pfam" id="PF07878"/>
    </source>
</evidence>
<dbReference type="Gene3D" id="1.10.1220.10">
    <property type="entry name" value="Met repressor-like"/>
    <property type="match status" value="1"/>
</dbReference>
<dbReference type="AlphaFoldDB" id="A0A151B7N2"/>